<name>A0A1I8IMA6_9PLAT</name>
<dbReference type="Proteomes" id="UP000095280">
    <property type="component" value="Unplaced"/>
</dbReference>
<organism evidence="2 3">
    <name type="scientific">Macrostomum lignano</name>
    <dbReference type="NCBI Taxonomy" id="282301"/>
    <lineage>
        <taxon>Eukaryota</taxon>
        <taxon>Metazoa</taxon>
        <taxon>Spiralia</taxon>
        <taxon>Lophotrochozoa</taxon>
        <taxon>Platyhelminthes</taxon>
        <taxon>Rhabditophora</taxon>
        <taxon>Macrostomorpha</taxon>
        <taxon>Macrostomida</taxon>
        <taxon>Macrostomidae</taxon>
        <taxon>Macrostomum</taxon>
    </lineage>
</organism>
<keyword evidence="2" id="KW-1185">Reference proteome</keyword>
<proteinExistence type="predicted"/>
<feature type="region of interest" description="Disordered" evidence="1">
    <location>
        <begin position="1"/>
        <end position="38"/>
    </location>
</feature>
<protein>
    <submittedName>
        <fullName evidence="3">HTH La-type RNA-binding domain-containing protein</fullName>
    </submittedName>
</protein>
<dbReference type="WBParaSite" id="maker-uti_cns_0013976-snap-gene-0.2-mRNA-1">
    <property type="protein sequence ID" value="maker-uti_cns_0013976-snap-gene-0.2-mRNA-1"/>
    <property type="gene ID" value="maker-uti_cns_0013976-snap-gene-0.2"/>
</dbReference>
<feature type="region of interest" description="Disordered" evidence="1">
    <location>
        <begin position="102"/>
        <end position="131"/>
    </location>
</feature>
<evidence type="ECO:0000313" key="2">
    <source>
        <dbReference type="Proteomes" id="UP000095280"/>
    </source>
</evidence>
<feature type="region of interest" description="Disordered" evidence="1">
    <location>
        <begin position="240"/>
        <end position="285"/>
    </location>
</feature>
<feature type="compositionally biased region" description="Low complexity" evidence="1">
    <location>
        <begin position="635"/>
        <end position="656"/>
    </location>
</feature>
<reference evidence="3" key="1">
    <citation type="submission" date="2016-11" db="UniProtKB">
        <authorList>
            <consortium name="WormBaseParasite"/>
        </authorList>
    </citation>
    <scope>IDENTIFICATION</scope>
</reference>
<evidence type="ECO:0000256" key="1">
    <source>
        <dbReference type="SAM" id="MobiDB-lite"/>
    </source>
</evidence>
<evidence type="ECO:0000313" key="3">
    <source>
        <dbReference type="WBParaSite" id="maker-uti_cns_0013976-snap-gene-0.2-mRNA-1"/>
    </source>
</evidence>
<feature type="region of interest" description="Disordered" evidence="1">
    <location>
        <begin position="630"/>
        <end position="675"/>
    </location>
</feature>
<dbReference type="AlphaFoldDB" id="A0A1I8IMA6"/>
<accession>A0A1I8IMA6</accession>
<sequence>GVPRSPCKVTPVINARKNDGTATPSAAAAAGGARPLNQNNEMRRLGERRRTDQIAMDSSTVAQMASLAKPKATKKIAFKPKPRPANSLRIVVNLNWVRSFRKSARQPPGNKGLTDWYEQGPGQEGKGQQEDGVPHVSLVHLVIVALHAHRADLECPVVRRVGEEYGVHLSRLEDLLPGYAKPAVSKQHLLGDAGLQVQSFLLAEILVLQRFLVDQAPPEDAPDQADVGVDWFSISWHTGRPISGPRDTPMTAKHSREERSPSGPQKRITPNTAGMRQPSARPCSSRSTTITVIEAEMSAVICVTSGRNRLSPQVSATEQPSSRELSWCTIVGRVLPGHLAMRHRLEDAAAAATAAGTSCRCNRGVEVRLAVQVVHDGHHLGAHADHHGEAERTQQGDQVALAARPAAAEHRVSAVAAAADNTPVVAASAAIVSVSGAAGVAAVDLRIFAVEQKRSGGRDRSRHASLVAFRRSLPDPKSCIHNCSSRSEIRAAEREREGGGDRGSGDIWAAGRLISAPTPSLAVAQRLLDFRHFAPAVFGSACRIRPSDSASIAANKETAKQCKFQQLVIRLIRKPATSSSPSDEETEYTHEKFARIRGFWVQKGSRLEIHTTRSDIFSAGQQASASTAVCKVTAGQPSPQKQQQSGPQQQQQQQQQEFCIRRSSPTRMPKQRPSAVVINSRRPVECASSPVIMAVSAIQFNSLLLQDHRRHISRTASRTVSMIYCE</sequence>